<evidence type="ECO:0000313" key="2">
    <source>
        <dbReference type="EMBL" id="KFG89679.1"/>
    </source>
</evidence>
<dbReference type="EMBL" id="JFZA02000023">
    <property type="protein sequence ID" value="KFG89679.1"/>
    <property type="molecule type" value="Genomic_DNA"/>
</dbReference>
<dbReference type="OrthoDB" id="9783700at2"/>
<keyword evidence="3" id="KW-1185">Reference proteome</keyword>
<reference evidence="2" key="1">
    <citation type="submission" date="2014-08" db="EMBL/GenBank/DDBJ databases">
        <title>Draft genome sequences of Sphingobium herbicidovorans.</title>
        <authorList>
            <person name="Gan H.M."/>
            <person name="Gan H.Y."/>
            <person name="Savka M.A."/>
        </authorList>
    </citation>
    <scope>NUCLEOTIDE SEQUENCE [LARGE SCALE GENOMIC DNA]</scope>
    <source>
        <strain evidence="2">NBRC 16415</strain>
    </source>
</reference>
<dbReference type="RefSeq" id="WP_081570427.1">
    <property type="nucleotide sequence ID" value="NZ_BCZD01000008.1"/>
</dbReference>
<comment type="caution">
    <text evidence="2">The sequence shown here is derived from an EMBL/GenBank/DDBJ whole genome shotgun (WGS) entry which is preliminary data.</text>
</comment>
<name>A0A086P8G1_SPHHM</name>
<dbReference type="InterPro" id="IPR007788">
    <property type="entry name" value="QCT"/>
</dbReference>
<dbReference type="STRING" id="76947.GCA_002080435_02930"/>
<dbReference type="eggNOG" id="COG3823">
    <property type="taxonomic scope" value="Bacteria"/>
</dbReference>
<evidence type="ECO:0000256" key="1">
    <source>
        <dbReference type="SAM" id="SignalP"/>
    </source>
</evidence>
<dbReference type="AlphaFoldDB" id="A0A086P8G1"/>
<dbReference type="PANTHER" id="PTHR31270">
    <property type="entry name" value="GLUTAMINYL-PEPTIDE CYCLOTRANSFERASE"/>
    <property type="match status" value="1"/>
</dbReference>
<dbReference type="PANTHER" id="PTHR31270:SF1">
    <property type="entry name" value="GLUTAMINYL-PEPTIDE CYCLOTRANSFERASE"/>
    <property type="match status" value="1"/>
</dbReference>
<feature type="chain" id="PRO_5001813259" evidence="1">
    <location>
        <begin position="30"/>
        <end position="270"/>
    </location>
</feature>
<dbReference type="InterPro" id="IPR015943">
    <property type="entry name" value="WD40/YVTN_repeat-like_dom_sf"/>
</dbReference>
<dbReference type="Pfam" id="PF05096">
    <property type="entry name" value="Glu_cyclase_2"/>
    <property type="match status" value="1"/>
</dbReference>
<organism evidence="2 3">
    <name type="scientific">Sphingobium herbicidovorans (strain ATCC 700291 / DSM 11019 / CCUG 56400 / KCTC 2939 / LMG 18315 / NBRC 16415 / MH)</name>
    <name type="common">Sphingomonas herbicidovorans</name>
    <dbReference type="NCBI Taxonomy" id="1219045"/>
    <lineage>
        <taxon>Bacteria</taxon>
        <taxon>Pseudomonadati</taxon>
        <taxon>Pseudomonadota</taxon>
        <taxon>Alphaproteobacteria</taxon>
        <taxon>Sphingomonadales</taxon>
        <taxon>Sphingomonadaceae</taxon>
        <taxon>Sphingobium</taxon>
    </lineage>
</organism>
<dbReference type="PROSITE" id="PS51257">
    <property type="entry name" value="PROKAR_LIPOPROTEIN"/>
    <property type="match status" value="1"/>
</dbReference>
<protein>
    <submittedName>
        <fullName evidence="2">Glutamine cyclotransferase</fullName>
    </submittedName>
</protein>
<dbReference type="Proteomes" id="UP000024284">
    <property type="component" value="Unassembled WGS sequence"/>
</dbReference>
<dbReference type="GO" id="GO:0016603">
    <property type="term" value="F:glutaminyl-peptide cyclotransferase activity"/>
    <property type="evidence" value="ECO:0007669"/>
    <property type="project" value="InterPro"/>
</dbReference>
<dbReference type="PATRIC" id="fig|1219045.3.peg.2523"/>
<dbReference type="Gene3D" id="2.130.10.10">
    <property type="entry name" value="YVTN repeat-like/Quinoprotein amine dehydrogenase"/>
    <property type="match status" value="1"/>
</dbReference>
<gene>
    <name evidence="2" type="ORF">BV98_002486</name>
</gene>
<dbReference type="SUPFAM" id="SSF63825">
    <property type="entry name" value="YWTD domain"/>
    <property type="match status" value="1"/>
</dbReference>
<evidence type="ECO:0000313" key="3">
    <source>
        <dbReference type="Proteomes" id="UP000024284"/>
    </source>
</evidence>
<sequence length="270" mass="30968">MKTHFWRGQRRWIALWLTLLACFAVPAQADTPWTLIRTYPHDPSAFTQGLFFHEGALYESTGLEGRSEIRKVALKSGKVIERRAIPRPYFGEGIVNWKDRLISVTWRHRQGFVWNLKDFSPVSRFRYEGEGWGLTQDGRNIIMSDGTAQLRFLDPETLAETRRITVSFNGRPVDRLNELEYVKGEIWANIWYDSHIARIDPANGNVIDWIDLAPLLKASGATDDEAVANGIAYDEKTDRIFVTGKYWSKLFEIQVQPADAAPPSSPQQRE</sequence>
<proteinExistence type="predicted"/>
<feature type="signal peptide" evidence="1">
    <location>
        <begin position="1"/>
        <end position="29"/>
    </location>
</feature>
<accession>A0A086P8G1</accession>
<keyword evidence="1" id="KW-0732">Signal</keyword>